<dbReference type="InterPro" id="IPR006175">
    <property type="entry name" value="YjgF/YER057c/UK114"/>
</dbReference>
<dbReference type="OrthoDB" id="8655901at2"/>
<dbReference type="EMBL" id="UGSG01000001">
    <property type="protein sequence ID" value="SUA78166.1"/>
    <property type="molecule type" value="Genomic_DNA"/>
</dbReference>
<sequence length="136" mass="14737">MAQVIPVDLPDLGQPFSWATRAAGMTFTAQGPVRGDGTIETGSIEAQARLTFENLRRTLAAGGLRLHDVAQVLIYLTEDEDMRAVDRVYRTFFDAPYPNRSTVVVKALVVPGMRIEIVAYAAACDAPARATTNSPI</sequence>
<dbReference type="GO" id="GO:0005829">
    <property type="term" value="C:cytosol"/>
    <property type="evidence" value="ECO:0007669"/>
    <property type="project" value="TreeGrafter"/>
</dbReference>
<dbReference type="GO" id="GO:0019239">
    <property type="term" value="F:deaminase activity"/>
    <property type="evidence" value="ECO:0007669"/>
    <property type="project" value="TreeGrafter"/>
</dbReference>
<dbReference type="KEGG" id="ppnm:LV28_12110"/>
<dbReference type="Pfam" id="PF01042">
    <property type="entry name" value="Ribonuc_L-PSP"/>
    <property type="match status" value="1"/>
</dbReference>
<evidence type="ECO:0000256" key="1">
    <source>
        <dbReference type="ARBA" id="ARBA00010552"/>
    </source>
</evidence>
<dbReference type="EMBL" id="CABPSO010000005">
    <property type="protein sequence ID" value="VVE65927.1"/>
    <property type="molecule type" value="Genomic_DNA"/>
</dbReference>
<protein>
    <submittedName>
        <fullName evidence="3">Endoribonuclease L-PSP</fullName>
    </submittedName>
    <submittedName>
        <fullName evidence="2">Reactive intermediate deaminase TdcF</fullName>
        <ecNumber evidence="2">3.5.4.-</ecNumber>
    </submittedName>
</protein>
<keyword evidence="5" id="KW-1185">Reference proteome</keyword>
<dbReference type="Gene3D" id="3.30.1330.40">
    <property type="entry name" value="RutC-like"/>
    <property type="match status" value="1"/>
</dbReference>
<dbReference type="PANTHER" id="PTHR11803">
    <property type="entry name" value="2-IMINOBUTANOATE/2-IMINOPROPANOATE DEAMINASE RIDA"/>
    <property type="match status" value="1"/>
</dbReference>
<dbReference type="STRING" id="93220.A6P55_09420"/>
<dbReference type="CDD" id="cd00448">
    <property type="entry name" value="YjgF_YER057c_UK114_family"/>
    <property type="match status" value="1"/>
</dbReference>
<reference evidence="2 4" key="1">
    <citation type="submission" date="2018-06" db="EMBL/GenBank/DDBJ databases">
        <authorList>
            <consortium name="Pathogen Informatics"/>
            <person name="Doyle S."/>
        </authorList>
    </citation>
    <scope>NUCLEOTIDE SEQUENCE [LARGE SCALE GENOMIC DNA]</scope>
    <source>
        <strain evidence="2 4">NCTC13160</strain>
    </source>
</reference>
<evidence type="ECO:0000313" key="5">
    <source>
        <dbReference type="Proteomes" id="UP000361468"/>
    </source>
</evidence>
<dbReference type="PANTHER" id="PTHR11803:SF58">
    <property type="entry name" value="PROTEIN HMF1-RELATED"/>
    <property type="match status" value="1"/>
</dbReference>
<keyword evidence="2" id="KW-0378">Hydrolase</keyword>
<evidence type="ECO:0000313" key="4">
    <source>
        <dbReference type="Proteomes" id="UP000254573"/>
    </source>
</evidence>
<dbReference type="RefSeq" id="WP_023593938.1">
    <property type="nucleotide sequence ID" value="NZ_CABPSO010000005.1"/>
</dbReference>
<gene>
    <name evidence="2" type="primary">tdcF</name>
    <name evidence="2" type="ORF">NCTC13160_02383</name>
    <name evidence="3" type="ORF">PPN31119_02086</name>
</gene>
<reference evidence="3 5" key="2">
    <citation type="submission" date="2019-08" db="EMBL/GenBank/DDBJ databases">
        <authorList>
            <person name="Peeters C."/>
        </authorList>
    </citation>
    <scope>NUCLEOTIDE SEQUENCE [LARGE SCALE GENOMIC DNA]</scope>
    <source>
        <strain evidence="3 5">LMG 31119</strain>
    </source>
</reference>
<dbReference type="SUPFAM" id="SSF55298">
    <property type="entry name" value="YjgF-like"/>
    <property type="match status" value="1"/>
</dbReference>
<comment type="similarity">
    <text evidence="1">Belongs to the RutC family.</text>
</comment>
<dbReference type="KEGG" id="ppno:DA70_18385"/>
<dbReference type="InterPro" id="IPR035959">
    <property type="entry name" value="RutC-like_sf"/>
</dbReference>
<name>A0A378YLY2_9BURK</name>
<organism evidence="2 4">
    <name type="scientific">Pandoraea pnomenusa</name>
    <dbReference type="NCBI Taxonomy" id="93220"/>
    <lineage>
        <taxon>Bacteria</taxon>
        <taxon>Pseudomonadati</taxon>
        <taxon>Pseudomonadota</taxon>
        <taxon>Betaproteobacteria</taxon>
        <taxon>Burkholderiales</taxon>
        <taxon>Burkholderiaceae</taxon>
        <taxon>Pandoraea</taxon>
    </lineage>
</organism>
<evidence type="ECO:0000313" key="2">
    <source>
        <dbReference type="EMBL" id="SUA78166.1"/>
    </source>
</evidence>
<evidence type="ECO:0000313" key="3">
    <source>
        <dbReference type="EMBL" id="VVE65927.1"/>
    </source>
</evidence>
<accession>A0A378YLY2</accession>
<dbReference type="Proteomes" id="UP000254573">
    <property type="component" value="Unassembled WGS sequence"/>
</dbReference>
<dbReference type="Proteomes" id="UP000361468">
    <property type="component" value="Unassembled WGS sequence"/>
</dbReference>
<dbReference type="AlphaFoldDB" id="A0A378YLY2"/>
<dbReference type="EC" id="3.5.4.-" evidence="2"/>
<proteinExistence type="inferred from homology"/>